<protein>
    <recommendedName>
        <fullName evidence="9">Peptidoglycan-associated protein</fullName>
    </recommendedName>
</protein>
<evidence type="ECO:0000256" key="6">
    <source>
        <dbReference type="ARBA" id="ARBA00023237"/>
    </source>
</evidence>
<evidence type="ECO:0000256" key="8">
    <source>
        <dbReference type="ARBA" id="ARBA00023306"/>
    </source>
</evidence>
<evidence type="ECO:0000256" key="4">
    <source>
        <dbReference type="ARBA" id="ARBA00023136"/>
    </source>
</evidence>
<feature type="compositionally biased region" description="Pro residues" evidence="11">
    <location>
        <begin position="31"/>
        <end position="40"/>
    </location>
</feature>
<dbReference type="EMBL" id="JACXWA010000126">
    <property type="protein sequence ID" value="MBD3871270.1"/>
    <property type="molecule type" value="Genomic_DNA"/>
</dbReference>
<keyword evidence="3 12" id="KW-0732">Signal</keyword>
<dbReference type="NCBIfam" id="TIGR02802">
    <property type="entry name" value="Pal_lipo"/>
    <property type="match status" value="1"/>
</dbReference>
<comment type="subcellular location">
    <subcellularLocation>
        <location evidence="1">Cell outer membrane</location>
    </subcellularLocation>
</comment>
<dbReference type="GO" id="GO:0051301">
    <property type="term" value="P:cell division"/>
    <property type="evidence" value="ECO:0007669"/>
    <property type="project" value="UniProtKB-KW"/>
</dbReference>
<evidence type="ECO:0000256" key="9">
    <source>
        <dbReference type="HAMAP-Rule" id="MF_02204"/>
    </source>
</evidence>
<evidence type="ECO:0000256" key="7">
    <source>
        <dbReference type="ARBA" id="ARBA00023288"/>
    </source>
</evidence>
<keyword evidence="8" id="KW-0131">Cell cycle</keyword>
<keyword evidence="2" id="KW-0132">Cell division</keyword>
<feature type="domain" description="OmpA-like" evidence="13">
    <location>
        <begin position="75"/>
        <end position="191"/>
    </location>
</feature>
<keyword evidence="7 14" id="KW-0449">Lipoprotein</keyword>
<dbReference type="AlphaFoldDB" id="A0A8J6YC78"/>
<dbReference type="InterPro" id="IPR006664">
    <property type="entry name" value="OMP_bac"/>
</dbReference>
<feature type="region of interest" description="Disordered" evidence="11">
    <location>
        <begin position="27"/>
        <end position="51"/>
    </location>
</feature>
<dbReference type="Pfam" id="PF00691">
    <property type="entry name" value="OmpA"/>
    <property type="match status" value="1"/>
</dbReference>
<evidence type="ECO:0000313" key="14">
    <source>
        <dbReference type="EMBL" id="MBD3871270.1"/>
    </source>
</evidence>
<comment type="similarity">
    <text evidence="9">Belongs to the Pal lipoprotein family.</text>
</comment>
<evidence type="ECO:0000256" key="2">
    <source>
        <dbReference type="ARBA" id="ARBA00022618"/>
    </source>
</evidence>
<reference evidence="14 15" key="1">
    <citation type="submission" date="2020-08" db="EMBL/GenBank/DDBJ databases">
        <title>Acidobacteriota in marine sediments use diverse sulfur dissimilation pathways.</title>
        <authorList>
            <person name="Wasmund K."/>
        </authorList>
    </citation>
    <scope>NUCLEOTIDE SEQUENCE [LARGE SCALE GENOMIC DNA]</scope>
    <source>
        <strain evidence="14">MAG AM3-A</strain>
    </source>
</reference>
<dbReference type="PRINTS" id="PR01021">
    <property type="entry name" value="OMPADOMAIN"/>
</dbReference>
<dbReference type="InterPro" id="IPR050330">
    <property type="entry name" value="Bact_OuterMem_StrucFunc"/>
</dbReference>
<dbReference type="SUPFAM" id="SSF103088">
    <property type="entry name" value="OmpA-like"/>
    <property type="match status" value="1"/>
</dbReference>
<name>A0A8J6YC78_9BACT</name>
<accession>A0A8J6YC78</accession>
<dbReference type="GO" id="GO:0009279">
    <property type="term" value="C:cell outer membrane"/>
    <property type="evidence" value="ECO:0007669"/>
    <property type="project" value="UniProtKB-SubCell"/>
</dbReference>
<evidence type="ECO:0000313" key="15">
    <source>
        <dbReference type="Proteomes" id="UP000598633"/>
    </source>
</evidence>
<dbReference type="InterPro" id="IPR014169">
    <property type="entry name" value="Pal_lipo_C"/>
</dbReference>
<keyword evidence="5" id="KW-0564">Palmitate</keyword>
<gene>
    <name evidence="9 14" type="primary">pal</name>
    <name evidence="14" type="ORF">IFJ97_07925</name>
</gene>
<dbReference type="CDD" id="cd07185">
    <property type="entry name" value="OmpA_C-like"/>
    <property type="match status" value="1"/>
</dbReference>
<feature type="chain" id="PRO_5035174863" description="Peptidoglycan-associated protein" evidence="12">
    <location>
        <begin position="23"/>
        <end position="191"/>
    </location>
</feature>
<dbReference type="Proteomes" id="UP000598633">
    <property type="component" value="Unassembled WGS sequence"/>
</dbReference>
<evidence type="ECO:0000256" key="3">
    <source>
        <dbReference type="ARBA" id="ARBA00022729"/>
    </source>
</evidence>
<dbReference type="HAMAP" id="MF_02204">
    <property type="entry name" value="Pal"/>
    <property type="match status" value="1"/>
</dbReference>
<dbReference type="InterPro" id="IPR039001">
    <property type="entry name" value="Pal"/>
</dbReference>
<dbReference type="InterPro" id="IPR006665">
    <property type="entry name" value="OmpA-like"/>
</dbReference>
<dbReference type="Gene3D" id="3.30.1330.60">
    <property type="entry name" value="OmpA-like domain"/>
    <property type="match status" value="1"/>
</dbReference>
<proteinExistence type="inferred from homology"/>
<evidence type="ECO:0000256" key="11">
    <source>
        <dbReference type="SAM" id="MobiDB-lite"/>
    </source>
</evidence>
<evidence type="ECO:0000256" key="12">
    <source>
        <dbReference type="SAM" id="SignalP"/>
    </source>
</evidence>
<evidence type="ECO:0000259" key="13">
    <source>
        <dbReference type="PROSITE" id="PS51123"/>
    </source>
</evidence>
<keyword evidence="4 10" id="KW-0472">Membrane</keyword>
<dbReference type="PRINTS" id="PR01023">
    <property type="entry name" value="NAFLGMOTY"/>
</dbReference>
<dbReference type="InterPro" id="IPR036737">
    <property type="entry name" value="OmpA-like_sf"/>
</dbReference>
<evidence type="ECO:0000256" key="10">
    <source>
        <dbReference type="PROSITE-ProRule" id="PRU00473"/>
    </source>
</evidence>
<evidence type="ECO:0000256" key="5">
    <source>
        <dbReference type="ARBA" id="ARBA00023139"/>
    </source>
</evidence>
<dbReference type="PANTHER" id="PTHR30329:SF21">
    <property type="entry name" value="LIPOPROTEIN YIAD-RELATED"/>
    <property type="match status" value="1"/>
</dbReference>
<dbReference type="PROSITE" id="PS51123">
    <property type="entry name" value="OMPA_2"/>
    <property type="match status" value="1"/>
</dbReference>
<sequence length="191" mass="21184">MRNATRLTITALVIFLALYVGACKSSAPKMDAPPPQPTAAPTPDSAEVSEEVVHEPVTETIVSEEVTEELPEDLAQLNAEGYLADAFFDTDRFDLSPAAREAMVQNAAWLQKHPTISILVEGHCDERNTREYNLALGERRASTVRDYLVFLGIAQQRIQIISYGEERPFAVGSGDSVWKLNRRSHFVIVAR</sequence>
<organism evidence="14 15">
    <name type="scientific">Candidatus Sulfomarinibacter kjeldsenii</name>
    <dbReference type="NCBI Taxonomy" id="2885994"/>
    <lineage>
        <taxon>Bacteria</taxon>
        <taxon>Pseudomonadati</taxon>
        <taxon>Acidobacteriota</taxon>
        <taxon>Thermoanaerobaculia</taxon>
        <taxon>Thermoanaerobaculales</taxon>
        <taxon>Candidatus Sulfomarinibacteraceae</taxon>
        <taxon>Candidatus Sulfomarinibacter</taxon>
    </lineage>
</organism>
<feature type="signal peptide" evidence="12">
    <location>
        <begin position="1"/>
        <end position="22"/>
    </location>
</feature>
<dbReference type="PANTHER" id="PTHR30329">
    <property type="entry name" value="STATOR ELEMENT OF FLAGELLAR MOTOR COMPLEX"/>
    <property type="match status" value="1"/>
</dbReference>
<keyword evidence="6" id="KW-0998">Cell outer membrane</keyword>
<evidence type="ECO:0000256" key="1">
    <source>
        <dbReference type="ARBA" id="ARBA00004442"/>
    </source>
</evidence>
<comment type="caution">
    <text evidence="14">The sequence shown here is derived from an EMBL/GenBank/DDBJ whole genome shotgun (WGS) entry which is preliminary data.</text>
</comment>